<reference evidence="2" key="2">
    <citation type="submission" date="2022-06" db="UniProtKB">
        <authorList>
            <consortium name="EnsemblMetazoa"/>
        </authorList>
    </citation>
    <scope>IDENTIFICATION</scope>
    <source>
        <strain evidence="2">DF5081</strain>
    </source>
</reference>
<reference evidence="3" key="1">
    <citation type="submission" date="2010-08" db="EMBL/GenBank/DDBJ databases">
        <authorList>
            <consortium name="Caenorhabditis japonica Sequencing Consortium"/>
            <person name="Wilson R.K."/>
        </authorList>
    </citation>
    <scope>NUCLEOTIDE SEQUENCE [LARGE SCALE GENOMIC DNA]</scope>
    <source>
        <strain evidence="3">DF5081</strain>
    </source>
</reference>
<dbReference type="InterPro" id="IPR037213">
    <property type="entry name" value="Run_dom_sf"/>
</dbReference>
<dbReference type="Gene3D" id="1.20.58.900">
    <property type="match status" value="1"/>
</dbReference>
<evidence type="ECO:0000313" key="2">
    <source>
        <dbReference type="EnsemblMetazoa" id="CJA37909.1"/>
    </source>
</evidence>
<dbReference type="Proteomes" id="UP000005237">
    <property type="component" value="Unassembled WGS sequence"/>
</dbReference>
<dbReference type="SMART" id="SM00593">
    <property type="entry name" value="RUN"/>
    <property type="match status" value="1"/>
</dbReference>
<keyword evidence="3" id="KW-1185">Reference proteome</keyword>
<dbReference type="InterPro" id="IPR004012">
    <property type="entry name" value="Run_dom"/>
</dbReference>
<evidence type="ECO:0000313" key="3">
    <source>
        <dbReference type="Proteomes" id="UP000005237"/>
    </source>
</evidence>
<evidence type="ECO:0000259" key="1">
    <source>
        <dbReference type="PROSITE" id="PS50826"/>
    </source>
</evidence>
<dbReference type="PROSITE" id="PS50826">
    <property type="entry name" value="RUN"/>
    <property type="match status" value="1"/>
</dbReference>
<dbReference type="EnsemblMetazoa" id="CJA37909.1">
    <property type="protein sequence ID" value="CJA37909.1"/>
    <property type="gene ID" value="WBGene00213756"/>
</dbReference>
<dbReference type="SUPFAM" id="SSF140741">
    <property type="entry name" value="RUN domain-like"/>
    <property type="match status" value="1"/>
</dbReference>
<sequence length="127" mass="14491">MAVDACLMDGIRRRLLTLFNSPSSMSLLQIIAKSNADAQQVLEQTKILEEHQTSAIPMHLVWIREALYMKSLSAIIHHFMDSKSVRRYYDSNALLLDPVKGRLVATLLCEFAQQKMCNLLRSHAVNY</sequence>
<accession>A0A8R1ITN5</accession>
<name>A0A8R1ITN5_CAEJA</name>
<proteinExistence type="predicted"/>
<dbReference type="Pfam" id="PF02759">
    <property type="entry name" value="RUN"/>
    <property type="match status" value="1"/>
</dbReference>
<feature type="domain" description="RUN" evidence="1">
    <location>
        <begin position="1"/>
        <end position="123"/>
    </location>
</feature>
<organism evidence="2 3">
    <name type="scientific">Caenorhabditis japonica</name>
    <dbReference type="NCBI Taxonomy" id="281687"/>
    <lineage>
        <taxon>Eukaryota</taxon>
        <taxon>Metazoa</taxon>
        <taxon>Ecdysozoa</taxon>
        <taxon>Nematoda</taxon>
        <taxon>Chromadorea</taxon>
        <taxon>Rhabditida</taxon>
        <taxon>Rhabditina</taxon>
        <taxon>Rhabditomorpha</taxon>
        <taxon>Rhabditoidea</taxon>
        <taxon>Rhabditidae</taxon>
        <taxon>Peloderinae</taxon>
        <taxon>Caenorhabditis</taxon>
    </lineage>
</organism>
<protein>
    <submittedName>
        <fullName evidence="2">RUN domain-containing protein</fullName>
    </submittedName>
</protein>